<dbReference type="SUPFAM" id="SSF53067">
    <property type="entry name" value="Actin-like ATPase domain"/>
    <property type="match status" value="1"/>
</dbReference>
<dbReference type="InterPro" id="IPR049874">
    <property type="entry name" value="ROK_cs"/>
</dbReference>
<dbReference type="PANTHER" id="PTHR18964:SF149">
    <property type="entry name" value="BIFUNCTIONAL UDP-N-ACETYLGLUCOSAMINE 2-EPIMERASE_N-ACETYLMANNOSAMINE KINASE"/>
    <property type="match status" value="1"/>
</dbReference>
<dbReference type="Pfam" id="PF00480">
    <property type="entry name" value="ROK"/>
    <property type="match status" value="1"/>
</dbReference>
<dbReference type="InterPro" id="IPR000600">
    <property type="entry name" value="ROK"/>
</dbReference>
<evidence type="ECO:0000256" key="1">
    <source>
        <dbReference type="ARBA" id="ARBA00006479"/>
    </source>
</evidence>
<keyword evidence="3" id="KW-1185">Reference proteome</keyword>
<evidence type="ECO:0000313" key="2">
    <source>
        <dbReference type="EMBL" id="GGG64887.1"/>
    </source>
</evidence>
<comment type="similarity">
    <text evidence="1">Belongs to the ROK (NagC/XylR) family.</text>
</comment>
<dbReference type="InterPro" id="IPR043129">
    <property type="entry name" value="ATPase_NBD"/>
</dbReference>
<dbReference type="AlphaFoldDB" id="A0A917LX63"/>
<dbReference type="Gene3D" id="3.30.420.40">
    <property type="match status" value="2"/>
</dbReference>
<reference evidence="2 3" key="1">
    <citation type="journal article" date="2014" name="Int. J. Syst. Evol. Microbiol.">
        <title>Complete genome sequence of Corynebacterium casei LMG S-19264T (=DSM 44701T), isolated from a smear-ripened cheese.</title>
        <authorList>
            <consortium name="US DOE Joint Genome Institute (JGI-PGF)"/>
            <person name="Walter F."/>
            <person name="Albersmeier A."/>
            <person name="Kalinowski J."/>
            <person name="Ruckert C."/>
        </authorList>
    </citation>
    <scope>NUCLEOTIDE SEQUENCE [LARGE SCALE GENOMIC DNA]</scope>
    <source>
        <strain evidence="2 3">CGMCC 1.15286</strain>
    </source>
</reference>
<dbReference type="PANTHER" id="PTHR18964">
    <property type="entry name" value="ROK (REPRESSOR, ORF, KINASE) FAMILY"/>
    <property type="match status" value="1"/>
</dbReference>
<accession>A0A917LX63</accession>
<protein>
    <submittedName>
        <fullName evidence="2">Glucokinase</fullName>
    </submittedName>
</protein>
<organism evidence="2 3">
    <name type="scientific">Paenibacillus radicis</name>
    <name type="common">ex Gao et al. 2016</name>
    <dbReference type="NCBI Taxonomy" id="1737354"/>
    <lineage>
        <taxon>Bacteria</taxon>
        <taxon>Bacillati</taxon>
        <taxon>Bacillota</taxon>
        <taxon>Bacilli</taxon>
        <taxon>Bacillales</taxon>
        <taxon>Paenibacillaceae</taxon>
        <taxon>Paenibacillus</taxon>
    </lineage>
</organism>
<dbReference type="Proteomes" id="UP000600247">
    <property type="component" value="Unassembled WGS sequence"/>
</dbReference>
<dbReference type="PROSITE" id="PS01125">
    <property type="entry name" value="ROK"/>
    <property type="match status" value="1"/>
</dbReference>
<dbReference type="EMBL" id="BMHY01000003">
    <property type="protein sequence ID" value="GGG64887.1"/>
    <property type="molecule type" value="Genomic_DNA"/>
</dbReference>
<gene>
    <name evidence="2" type="ORF">GCM10010918_18760</name>
</gene>
<proteinExistence type="inferred from homology"/>
<sequence length="315" mass="32949">MSNDNYVVGVDLGGTKIAAAIFDGAGTVLNRERIDTADASTAREVVQSMVSMIERVSGGRKLSGVGLASPGAVDSREGIALNGTNLPEWNNVPLKQWMEADLGGVQVQVVNDANAAAWGEYVRGAGIGSQNMVYVTLSTGIGAGVILDGKLLLGSKSFAGELGHTIIHPEGELCNCGNRGCWETFSSGTAIRNEALRRLEGGGSAIEEIAAMAGEEISSRHVFEAASQGDALAAEVIDRMIRYTAIGLANVVHTFNPDRIVIGGGVSKAGDLLFPKLREETARFVMAPYRNTFEIVPAGLNDDVGLIGAASLFNV</sequence>
<comment type="caution">
    <text evidence="2">The sequence shown here is derived from an EMBL/GenBank/DDBJ whole genome shotgun (WGS) entry which is preliminary data.</text>
</comment>
<dbReference type="CDD" id="cd24068">
    <property type="entry name" value="ASKHA_NBD_ROK_FnNanK-like"/>
    <property type="match status" value="1"/>
</dbReference>
<dbReference type="RefSeq" id="WP_188888691.1">
    <property type="nucleotide sequence ID" value="NZ_BMHY01000003.1"/>
</dbReference>
<evidence type="ECO:0000313" key="3">
    <source>
        <dbReference type="Proteomes" id="UP000600247"/>
    </source>
</evidence>
<name>A0A917LX63_9BACL</name>